<sequence>MYSLIMPVYNGKKYFEEAIQSAILSLEKDDEIIVVEDGSSDGGVAEIINRQSSVCNISYFKKDNGGVASALNLGIHNAKNENFAWLSHDDMYLPNRFKVDRSLRVHAKNIVTVSNFYLYFNDSKKLVTINNSRKIGARQKIKLLGSRFLNGNCLTAPIELLLSLGAFSENLRHTQDYDLWLKIIEKTNFTSINDATVISRQHADQDSVKLSSAARKEYIDMVKSNLTVADIINPLNFFEILKISKDML</sequence>
<protein>
    <submittedName>
        <fullName evidence="2">Glycosyltransferase family 2 protein</fullName>
    </submittedName>
</protein>
<evidence type="ECO:0000313" key="2">
    <source>
        <dbReference type="EMBL" id="MCB6182793.1"/>
    </source>
</evidence>
<keyword evidence="3" id="KW-1185">Reference proteome</keyword>
<feature type="domain" description="Glycosyltransferase 2-like" evidence="1">
    <location>
        <begin position="3"/>
        <end position="98"/>
    </location>
</feature>
<proteinExistence type="predicted"/>
<evidence type="ECO:0000313" key="3">
    <source>
        <dbReference type="Proteomes" id="UP001165395"/>
    </source>
</evidence>
<dbReference type="Gene3D" id="3.90.550.10">
    <property type="entry name" value="Spore Coat Polysaccharide Biosynthesis Protein SpsA, Chain A"/>
    <property type="match status" value="1"/>
</dbReference>
<accession>A0ABS8D594</accession>
<organism evidence="2 3">
    <name type="scientific">Leeia speluncae</name>
    <dbReference type="NCBI Taxonomy" id="2884804"/>
    <lineage>
        <taxon>Bacteria</taxon>
        <taxon>Pseudomonadati</taxon>
        <taxon>Pseudomonadota</taxon>
        <taxon>Betaproteobacteria</taxon>
        <taxon>Neisseriales</taxon>
        <taxon>Leeiaceae</taxon>
        <taxon>Leeia</taxon>
    </lineage>
</organism>
<comment type="caution">
    <text evidence="2">The sequence shown here is derived from an EMBL/GenBank/DDBJ whole genome shotgun (WGS) entry which is preliminary data.</text>
</comment>
<dbReference type="RefSeq" id="WP_227178880.1">
    <property type="nucleotide sequence ID" value="NZ_JAJBZT010000002.1"/>
</dbReference>
<name>A0ABS8D594_9NEIS</name>
<evidence type="ECO:0000259" key="1">
    <source>
        <dbReference type="Pfam" id="PF00535"/>
    </source>
</evidence>
<dbReference type="InterPro" id="IPR001173">
    <property type="entry name" value="Glyco_trans_2-like"/>
</dbReference>
<dbReference type="InterPro" id="IPR050834">
    <property type="entry name" value="Glycosyltransf_2"/>
</dbReference>
<dbReference type="PANTHER" id="PTHR43685">
    <property type="entry name" value="GLYCOSYLTRANSFERASE"/>
    <property type="match status" value="1"/>
</dbReference>
<dbReference type="EMBL" id="JAJBZT010000002">
    <property type="protein sequence ID" value="MCB6182793.1"/>
    <property type="molecule type" value="Genomic_DNA"/>
</dbReference>
<reference evidence="2" key="1">
    <citation type="submission" date="2021-10" db="EMBL/GenBank/DDBJ databases">
        <title>The complete genome sequence of Leeia sp. TBRC 13508.</title>
        <authorList>
            <person name="Charoenyingcharoen P."/>
            <person name="Yukphan P."/>
        </authorList>
    </citation>
    <scope>NUCLEOTIDE SEQUENCE</scope>
    <source>
        <strain evidence="2">TBRC 13508</strain>
    </source>
</reference>
<dbReference type="SUPFAM" id="SSF53448">
    <property type="entry name" value="Nucleotide-diphospho-sugar transferases"/>
    <property type="match status" value="1"/>
</dbReference>
<dbReference type="Proteomes" id="UP001165395">
    <property type="component" value="Unassembled WGS sequence"/>
</dbReference>
<dbReference type="InterPro" id="IPR029044">
    <property type="entry name" value="Nucleotide-diphossugar_trans"/>
</dbReference>
<dbReference type="Pfam" id="PF00535">
    <property type="entry name" value="Glycos_transf_2"/>
    <property type="match status" value="1"/>
</dbReference>
<dbReference type="PANTHER" id="PTHR43685:SF2">
    <property type="entry name" value="GLYCOSYLTRANSFERASE 2-LIKE DOMAIN-CONTAINING PROTEIN"/>
    <property type="match status" value="1"/>
</dbReference>
<gene>
    <name evidence="2" type="ORF">LIN78_04415</name>
</gene>
<dbReference type="CDD" id="cd00761">
    <property type="entry name" value="Glyco_tranf_GTA_type"/>
    <property type="match status" value="1"/>
</dbReference>